<dbReference type="PANTHER" id="PTHR43243:SF4">
    <property type="entry name" value="CATIONIC AMINO ACID TRANSPORTER 4"/>
    <property type="match status" value="1"/>
</dbReference>
<evidence type="ECO:0000256" key="5">
    <source>
        <dbReference type="ARBA" id="ARBA00023136"/>
    </source>
</evidence>
<dbReference type="Proteomes" id="UP000235460">
    <property type="component" value="Unassembled WGS sequence"/>
</dbReference>
<evidence type="ECO:0000256" key="3">
    <source>
        <dbReference type="ARBA" id="ARBA00022692"/>
    </source>
</evidence>
<feature type="transmembrane region" description="Helical" evidence="6">
    <location>
        <begin position="299"/>
        <end position="330"/>
    </location>
</feature>
<dbReference type="AlphaFoldDB" id="A0A2N7PMB8"/>
<dbReference type="Pfam" id="PF13520">
    <property type="entry name" value="AA_permease_2"/>
    <property type="match status" value="1"/>
</dbReference>
<feature type="transmembrane region" description="Helical" evidence="6">
    <location>
        <begin position="153"/>
        <end position="172"/>
    </location>
</feature>
<evidence type="ECO:0000256" key="4">
    <source>
        <dbReference type="ARBA" id="ARBA00022989"/>
    </source>
</evidence>
<keyword evidence="5 6" id="KW-0472">Membrane</keyword>
<feature type="transmembrane region" description="Helical" evidence="6">
    <location>
        <begin position="179"/>
        <end position="200"/>
    </location>
</feature>
<dbReference type="Gene3D" id="1.20.1740.10">
    <property type="entry name" value="Amino acid/polyamine transporter I"/>
    <property type="match status" value="1"/>
</dbReference>
<comment type="subcellular location">
    <subcellularLocation>
        <location evidence="1">Membrane</location>
        <topology evidence="1">Multi-pass membrane protein</topology>
    </subcellularLocation>
</comment>
<proteinExistence type="predicted"/>
<keyword evidence="4 6" id="KW-1133">Transmembrane helix</keyword>
<evidence type="ECO:0000256" key="1">
    <source>
        <dbReference type="ARBA" id="ARBA00004141"/>
    </source>
</evidence>
<dbReference type="InterPro" id="IPR002293">
    <property type="entry name" value="AA/rel_permease1"/>
</dbReference>
<comment type="caution">
    <text evidence="7">The sequence shown here is derived from an EMBL/GenBank/DDBJ whole genome shotgun (WGS) entry which is preliminary data.</text>
</comment>
<name>A0A2N7PMB8_9BACT</name>
<accession>A0A2N7PMB8</accession>
<protein>
    <submittedName>
        <fullName evidence="7">Amino acid permease</fullName>
    </submittedName>
</protein>
<evidence type="ECO:0000313" key="7">
    <source>
        <dbReference type="EMBL" id="PMP65743.1"/>
    </source>
</evidence>
<reference evidence="7 8" key="1">
    <citation type="submission" date="2018-01" db="EMBL/GenBank/DDBJ databases">
        <title>Metagenomic assembled genomes from two thermal pools in the Uzon Caldera, Kamchatka, Russia.</title>
        <authorList>
            <person name="Wilkins L."/>
            <person name="Ettinger C."/>
        </authorList>
    </citation>
    <scope>NUCLEOTIDE SEQUENCE [LARGE SCALE GENOMIC DNA]</scope>
    <source>
        <strain evidence="7">ZAV-08</strain>
    </source>
</reference>
<dbReference type="GO" id="GO:0015171">
    <property type="term" value="F:amino acid transmembrane transporter activity"/>
    <property type="evidence" value="ECO:0007669"/>
    <property type="project" value="TreeGrafter"/>
</dbReference>
<evidence type="ECO:0000256" key="2">
    <source>
        <dbReference type="ARBA" id="ARBA00022448"/>
    </source>
</evidence>
<dbReference type="EMBL" id="PNIK01000091">
    <property type="protein sequence ID" value="PMP65743.1"/>
    <property type="molecule type" value="Genomic_DNA"/>
</dbReference>
<feature type="transmembrane region" description="Helical" evidence="6">
    <location>
        <begin position="351"/>
        <end position="370"/>
    </location>
</feature>
<feature type="transmembrane region" description="Helical" evidence="6">
    <location>
        <begin position="433"/>
        <end position="452"/>
    </location>
</feature>
<keyword evidence="3 6" id="KW-0812">Transmembrane</keyword>
<dbReference type="PIRSF" id="PIRSF006060">
    <property type="entry name" value="AA_transporter"/>
    <property type="match status" value="1"/>
</dbReference>
<feature type="transmembrane region" description="Helical" evidence="6">
    <location>
        <begin position="220"/>
        <end position="241"/>
    </location>
</feature>
<sequence>MDLFRKKPLSFAEKITSQLKRELYLWDIVFIGIGAVVGAGIFVITGQAAASYAGPAIILSFILAGIGIGITALVYAELCSAFPLAGGAYNYTYFVLGEFFAWLVGWNILLEYGVATAAVATGWSGYLRAFLKNNFNFVLPNALSGPINFQQGTFIDLFAFIGVILIFLLVTIGIRKSALVNNFIVVLKLIVLFSFVIFGIKYINWENLKNFMPYGWKGVWSGASLIVFAYLGFDALATLAEETKEVKKTLPQGLILSLIIITFLYIIVSFTLVGMLPYWEYEGKPDALAYAMYKVNEKWVANFISLGAVITITSVMLVMAIGFTRVLYALARDGLMFKAFSEVHRKYFTPYKASIFGAIFLSLFAGFLPLKILAELINIGTLFAYLIIGVAVMLLRKNKEYNPVFKVPFPKIFLPLNLIFLLFIMFGLPLETWIRFAVWSLIGILIYFLYGYKHSLLNTEIQK</sequence>
<evidence type="ECO:0000256" key="6">
    <source>
        <dbReference type="SAM" id="Phobius"/>
    </source>
</evidence>
<gene>
    <name evidence="7" type="ORF">C0190_06385</name>
</gene>
<keyword evidence="2" id="KW-0813">Transport</keyword>
<feature type="transmembrane region" description="Helical" evidence="6">
    <location>
        <begin position="23"/>
        <end position="44"/>
    </location>
</feature>
<feature type="transmembrane region" description="Helical" evidence="6">
    <location>
        <begin position="88"/>
        <end position="109"/>
    </location>
</feature>
<dbReference type="GO" id="GO:0016020">
    <property type="term" value="C:membrane"/>
    <property type="evidence" value="ECO:0007669"/>
    <property type="project" value="UniProtKB-SubCell"/>
</dbReference>
<feature type="transmembrane region" description="Helical" evidence="6">
    <location>
        <begin position="56"/>
        <end position="76"/>
    </location>
</feature>
<dbReference type="PANTHER" id="PTHR43243">
    <property type="entry name" value="INNER MEMBRANE TRANSPORTER YGJI-RELATED"/>
    <property type="match status" value="1"/>
</dbReference>
<feature type="transmembrane region" description="Helical" evidence="6">
    <location>
        <begin position="376"/>
        <end position="395"/>
    </location>
</feature>
<feature type="transmembrane region" description="Helical" evidence="6">
    <location>
        <begin position="253"/>
        <end position="279"/>
    </location>
</feature>
<organism evidence="7 8">
    <name type="scientific">Thermodesulfobacterium geofontis</name>
    <dbReference type="NCBI Taxonomy" id="1295609"/>
    <lineage>
        <taxon>Bacteria</taxon>
        <taxon>Pseudomonadati</taxon>
        <taxon>Thermodesulfobacteriota</taxon>
        <taxon>Thermodesulfobacteria</taxon>
        <taxon>Thermodesulfobacteriales</taxon>
        <taxon>Thermodesulfobacteriaceae</taxon>
        <taxon>Thermodesulfobacterium</taxon>
    </lineage>
</organism>
<evidence type="ECO:0000313" key="8">
    <source>
        <dbReference type="Proteomes" id="UP000235460"/>
    </source>
</evidence>
<feature type="transmembrane region" description="Helical" evidence="6">
    <location>
        <begin position="407"/>
        <end position="427"/>
    </location>
</feature>